<sequence>MVAGNGCTSHTACRATTCWSSRSFSLLRPPLPETFRLDHPQVQAVLTRSILSQNMDSTVRTKPGNQAHRACRLHTLHGVNFQANGSTLKSPLRTTTSVTPEPNGITNRGK</sequence>
<proteinExistence type="predicted"/>
<dbReference type="Proteomes" id="UP000250235">
    <property type="component" value="Unassembled WGS sequence"/>
</dbReference>
<gene>
    <name evidence="2" type="ORF">F511_45508</name>
</gene>
<keyword evidence="3" id="KW-1185">Reference proteome</keyword>
<evidence type="ECO:0000313" key="2">
    <source>
        <dbReference type="EMBL" id="KZV07011.1"/>
    </source>
</evidence>
<evidence type="ECO:0000256" key="1">
    <source>
        <dbReference type="SAM" id="MobiDB-lite"/>
    </source>
</evidence>
<evidence type="ECO:0000313" key="3">
    <source>
        <dbReference type="Proteomes" id="UP000250235"/>
    </source>
</evidence>
<dbReference type="EMBL" id="KV047512">
    <property type="protein sequence ID" value="KZV07011.1"/>
    <property type="molecule type" value="Genomic_DNA"/>
</dbReference>
<organism evidence="2 3">
    <name type="scientific">Dorcoceras hygrometricum</name>
    <dbReference type="NCBI Taxonomy" id="472368"/>
    <lineage>
        <taxon>Eukaryota</taxon>
        <taxon>Viridiplantae</taxon>
        <taxon>Streptophyta</taxon>
        <taxon>Embryophyta</taxon>
        <taxon>Tracheophyta</taxon>
        <taxon>Spermatophyta</taxon>
        <taxon>Magnoliopsida</taxon>
        <taxon>eudicotyledons</taxon>
        <taxon>Gunneridae</taxon>
        <taxon>Pentapetalae</taxon>
        <taxon>asterids</taxon>
        <taxon>lamiids</taxon>
        <taxon>Lamiales</taxon>
        <taxon>Gesneriaceae</taxon>
        <taxon>Didymocarpoideae</taxon>
        <taxon>Trichosporeae</taxon>
        <taxon>Loxocarpinae</taxon>
        <taxon>Dorcoceras</taxon>
    </lineage>
</organism>
<reference evidence="2 3" key="1">
    <citation type="journal article" date="2015" name="Proc. Natl. Acad. Sci. U.S.A.">
        <title>The resurrection genome of Boea hygrometrica: A blueprint for survival of dehydration.</title>
        <authorList>
            <person name="Xiao L."/>
            <person name="Yang G."/>
            <person name="Zhang L."/>
            <person name="Yang X."/>
            <person name="Zhao S."/>
            <person name="Ji Z."/>
            <person name="Zhou Q."/>
            <person name="Hu M."/>
            <person name="Wang Y."/>
            <person name="Chen M."/>
            <person name="Xu Y."/>
            <person name="Jin H."/>
            <person name="Xiao X."/>
            <person name="Hu G."/>
            <person name="Bao F."/>
            <person name="Hu Y."/>
            <person name="Wan P."/>
            <person name="Li L."/>
            <person name="Deng X."/>
            <person name="Kuang T."/>
            <person name="Xiang C."/>
            <person name="Zhu J.K."/>
            <person name="Oliver M.J."/>
            <person name="He Y."/>
        </authorList>
    </citation>
    <scope>NUCLEOTIDE SEQUENCE [LARGE SCALE GENOMIC DNA]</scope>
    <source>
        <strain evidence="3">cv. XS01</strain>
    </source>
</reference>
<name>A0A2Z7A3B5_9LAMI</name>
<feature type="region of interest" description="Disordered" evidence="1">
    <location>
        <begin position="84"/>
        <end position="110"/>
    </location>
</feature>
<dbReference type="AlphaFoldDB" id="A0A2Z7A3B5"/>
<accession>A0A2Z7A3B5</accession>
<protein>
    <submittedName>
        <fullName evidence="2">Uncharacterized protein</fullName>
    </submittedName>
</protein>